<evidence type="ECO:0000313" key="3">
    <source>
        <dbReference type="Proteomes" id="UP001207582"/>
    </source>
</evidence>
<proteinExistence type="predicted"/>
<dbReference type="SUPFAM" id="SSF56300">
    <property type="entry name" value="Metallo-dependent phosphatases"/>
    <property type="match status" value="1"/>
</dbReference>
<dbReference type="RefSeq" id="WP_264772490.1">
    <property type="nucleotide sequence ID" value="NZ_JAPDOG010000013.1"/>
</dbReference>
<organism evidence="2 3">
    <name type="scientific">Defluviimonas salinarum</name>
    <dbReference type="NCBI Taxonomy" id="2992147"/>
    <lineage>
        <taxon>Bacteria</taxon>
        <taxon>Pseudomonadati</taxon>
        <taxon>Pseudomonadota</taxon>
        <taxon>Alphaproteobacteria</taxon>
        <taxon>Rhodobacterales</taxon>
        <taxon>Paracoccaceae</taxon>
        <taxon>Albidovulum</taxon>
    </lineage>
</organism>
<reference evidence="2 3" key="1">
    <citation type="submission" date="2022-10" db="EMBL/GenBank/DDBJ databases">
        <title>Defluviimonas sp. CAU 1641 isolated from mud.</title>
        <authorList>
            <person name="Kim W."/>
        </authorList>
    </citation>
    <scope>NUCLEOTIDE SEQUENCE [LARGE SCALE GENOMIC DNA]</scope>
    <source>
        <strain evidence="2 3">CAU 1641</strain>
    </source>
</reference>
<dbReference type="Gene3D" id="3.60.21.10">
    <property type="match status" value="1"/>
</dbReference>
<evidence type="ECO:0000313" key="2">
    <source>
        <dbReference type="EMBL" id="MCW3782857.1"/>
    </source>
</evidence>
<name>A0ABT3J590_9RHOB</name>
<accession>A0ABT3J590</accession>
<comment type="caution">
    <text evidence="2">The sequence shown here is derived from an EMBL/GenBank/DDBJ whole genome shotgun (WGS) entry which is preliminary data.</text>
</comment>
<protein>
    <submittedName>
        <fullName evidence="2">Metallophosphoesterase</fullName>
    </submittedName>
</protein>
<dbReference type="PANTHER" id="PTHR37844">
    <property type="entry name" value="SER/THR PROTEIN PHOSPHATASE SUPERFAMILY (AFU_ORTHOLOGUE AFUA_1G14840)"/>
    <property type="match status" value="1"/>
</dbReference>
<dbReference type="InterPro" id="IPR029052">
    <property type="entry name" value="Metallo-depent_PP-like"/>
</dbReference>
<evidence type="ECO:0000259" key="1">
    <source>
        <dbReference type="Pfam" id="PF00149"/>
    </source>
</evidence>
<feature type="domain" description="Calcineurin-like phosphoesterase" evidence="1">
    <location>
        <begin position="3"/>
        <end position="225"/>
    </location>
</feature>
<gene>
    <name evidence="2" type="ORF">OM960_14810</name>
</gene>
<keyword evidence="3" id="KW-1185">Reference proteome</keyword>
<sequence>MTKTLILADLHHDFWRQAGRDPLERADFSGLDLLIIAGDLANKSRVRWKLALEAIGRHIPLDRVHIFPGNHDYYDGRLDRDDKLAVIAKEAGAHFAQKQEIVRGGTRFLCCTLWTDMLLGGGDAEQNAREAEARMNDYRYIRIEAERYRRARPRHTVAVHLDHRAWLESRLSAPFDGRTIVVTHHAPHALGLADNAEVGQAYASDLTGLIVQYAPDLWLFGHTHHGTSFRCGTTQLRNVSVGYPDAHERAPVLDHRWPGLVG</sequence>
<dbReference type="Pfam" id="PF00149">
    <property type="entry name" value="Metallophos"/>
    <property type="match status" value="1"/>
</dbReference>
<dbReference type="EMBL" id="JAPDOG010000013">
    <property type="protein sequence ID" value="MCW3782857.1"/>
    <property type="molecule type" value="Genomic_DNA"/>
</dbReference>
<dbReference type="PANTHER" id="PTHR37844:SF2">
    <property type="entry name" value="SER_THR PROTEIN PHOSPHATASE SUPERFAMILY (AFU_ORTHOLOGUE AFUA_1G14840)"/>
    <property type="match status" value="1"/>
</dbReference>
<dbReference type="Proteomes" id="UP001207582">
    <property type="component" value="Unassembled WGS sequence"/>
</dbReference>
<dbReference type="InterPro" id="IPR004843">
    <property type="entry name" value="Calcineurin-like_PHP"/>
</dbReference>